<evidence type="ECO:0000313" key="1">
    <source>
        <dbReference type="EMBL" id="NER29199.1"/>
    </source>
</evidence>
<dbReference type="NCBIfam" id="NF012211">
    <property type="entry name" value="tand_rpt_95"/>
    <property type="match status" value="2"/>
</dbReference>
<gene>
    <name evidence="1" type="ORF">F6J89_16600</name>
</gene>
<dbReference type="Gene3D" id="2.60.40.3440">
    <property type="match status" value="1"/>
</dbReference>
<comment type="caution">
    <text evidence="1">The sequence shown here is derived from an EMBL/GenBank/DDBJ whole genome shotgun (WGS) entry which is preliminary data.</text>
</comment>
<name>A0A6B3N7V1_9CYAN</name>
<dbReference type="PANTHER" id="PTHR34720">
    <property type="entry name" value="MICROCYSTIN DEPENDENT PROTEIN"/>
    <property type="match status" value="1"/>
</dbReference>
<sequence>MVQQHVLELVNQGNLEAIDTLINYSLEPQGIIAKTGLKEGCLFISLLSQQVPVQQDAVSSVRKEIISWQAESFKTAKIYGRRFDQTLPAWQQEIDLVNELVPSQDKFAQLIVGNHKIEIASSHGCTVNVAPAQQRSRLWSRSTPVLLLPRLFLNLLGRSEEVNVAIAALESNQSVEFYSQTGLGKTALLCHLAYNPQITSIFPDGIVQIRGNYQPVTDRLQSLFEAFYDSDIDYKPTQIETQQLLKNKQALIILDDQKLTSNELEKLLNALPGCSFLLASPQRRLLGEGYSVMLSGLPLADALALLELQLKRSLTREELPKAKELLAIFAGNPQDLLYAIGHMQTGFSLAQIVDMVQSDSPRQSLMQKILALLSQPQKLVLVVLSAVCGAGLLAKQILAITELPEVEAVLDTLVKRNLVQLNGYRYSVKATLIEVLEQEFDLTLWRLKTAAYFTNWAQQYQQLPNCILAETDAIFKILECLAGGSFGEEVLSLVKVVESALAVGKRWGLWEQVLHIGLQAVRTLSDPATEAWIWHQLGSRALCLQETETAIQYLTRALKLRELSGDHIGADLTRHNLNLLPLLPPPEPTQVPTSSVPAPSRRSTSFQVPVKALLGFPLLTLAGITLWQNWPSRGLYANDDSKDTQKNTPVDIDLLENDLGLKGDYTKISTNVTQPENGSVEIKGKGKVTYKPKVEFSGMDSFTYTISDAEGQTDTATVTVQVKEPTNREPIAKGDEAITENGQAITISVLDNDSDPDGDQLKVIFGARLKNASVRINDDGTLTYRPKRNFFGKDKFQYRLSDGRGGIDSATVTVTVKEPTHRVSAVKLNEASTDYNRLGNVAVHSSDYKPQNI</sequence>
<feature type="non-terminal residue" evidence="1">
    <location>
        <position position="853"/>
    </location>
</feature>
<dbReference type="AlphaFoldDB" id="A0A6B3N7V1"/>
<reference evidence="1" key="1">
    <citation type="submission" date="2019-11" db="EMBL/GenBank/DDBJ databases">
        <title>Genomic insights into an expanded diversity of filamentous marine cyanobacteria reveals the extraordinary biosynthetic potential of Moorea and Okeania.</title>
        <authorList>
            <person name="Ferreira Leao T."/>
            <person name="Wang M."/>
            <person name="Moss N."/>
            <person name="Da Silva R."/>
            <person name="Sanders J."/>
            <person name="Nurk S."/>
            <person name="Gurevich A."/>
            <person name="Humphrey G."/>
            <person name="Reher R."/>
            <person name="Zhu Q."/>
            <person name="Belda-Ferre P."/>
            <person name="Glukhov E."/>
            <person name="Rex R."/>
            <person name="Dorrestein P.C."/>
            <person name="Knight R."/>
            <person name="Pevzner P."/>
            <person name="Gerwick W.H."/>
            <person name="Gerwick L."/>
        </authorList>
    </citation>
    <scope>NUCLEOTIDE SEQUENCE</scope>
    <source>
        <strain evidence="1">SIO1C4</strain>
    </source>
</reference>
<dbReference type="Pfam" id="PF17963">
    <property type="entry name" value="Big_9"/>
    <property type="match status" value="2"/>
</dbReference>
<dbReference type="InterPro" id="IPR027417">
    <property type="entry name" value="P-loop_NTPase"/>
</dbReference>
<dbReference type="EMBL" id="JAAHFQ010000324">
    <property type="protein sequence ID" value="NER29199.1"/>
    <property type="molecule type" value="Genomic_DNA"/>
</dbReference>
<accession>A0A6B3N7V1</accession>
<dbReference type="Gene3D" id="2.60.40.2810">
    <property type="match status" value="1"/>
</dbReference>
<dbReference type="SUPFAM" id="SSF52540">
    <property type="entry name" value="P-loop containing nucleoside triphosphate hydrolases"/>
    <property type="match status" value="1"/>
</dbReference>
<protein>
    <submittedName>
        <fullName evidence="1">Tandem-95 repeat protein</fullName>
    </submittedName>
</protein>
<dbReference type="Gene3D" id="1.25.40.10">
    <property type="entry name" value="Tetratricopeptide repeat domain"/>
    <property type="match status" value="1"/>
</dbReference>
<dbReference type="Gene3D" id="3.40.50.300">
    <property type="entry name" value="P-loop containing nucleotide triphosphate hydrolases"/>
    <property type="match status" value="1"/>
</dbReference>
<dbReference type="InterPro" id="IPR011990">
    <property type="entry name" value="TPR-like_helical_dom_sf"/>
</dbReference>
<organism evidence="1">
    <name type="scientific">Symploca sp. SIO1C4</name>
    <dbReference type="NCBI Taxonomy" id="2607765"/>
    <lineage>
        <taxon>Bacteria</taxon>
        <taxon>Bacillati</taxon>
        <taxon>Cyanobacteriota</taxon>
        <taxon>Cyanophyceae</taxon>
        <taxon>Coleofasciculales</taxon>
        <taxon>Coleofasciculaceae</taxon>
        <taxon>Symploca</taxon>
    </lineage>
</organism>
<dbReference type="PANTHER" id="PTHR34720:SF9">
    <property type="entry name" value="BLR4714 PROTEIN"/>
    <property type="match status" value="1"/>
</dbReference>
<proteinExistence type="predicted"/>